<feature type="compositionally biased region" description="Polar residues" evidence="1">
    <location>
        <begin position="18"/>
        <end position="42"/>
    </location>
</feature>
<evidence type="ECO:0000256" key="1">
    <source>
        <dbReference type="SAM" id="MobiDB-lite"/>
    </source>
</evidence>
<gene>
    <name evidence="2" type="ORF">WN51_06127</name>
</gene>
<accession>A0A0M8ZRM2</accession>
<protein>
    <submittedName>
        <fullName evidence="2">Uncharacterized protein</fullName>
    </submittedName>
</protein>
<dbReference type="AlphaFoldDB" id="A0A0M8ZRM2"/>
<dbReference type="EMBL" id="KQ435944">
    <property type="protein sequence ID" value="KOX68233.1"/>
    <property type="molecule type" value="Genomic_DNA"/>
</dbReference>
<dbReference type="Proteomes" id="UP000053105">
    <property type="component" value="Unassembled WGS sequence"/>
</dbReference>
<organism evidence="2 3">
    <name type="scientific">Melipona quadrifasciata</name>
    <dbReference type="NCBI Taxonomy" id="166423"/>
    <lineage>
        <taxon>Eukaryota</taxon>
        <taxon>Metazoa</taxon>
        <taxon>Ecdysozoa</taxon>
        <taxon>Arthropoda</taxon>
        <taxon>Hexapoda</taxon>
        <taxon>Insecta</taxon>
        <taxon>Pterygota</taxon>
        <taxon>Neoptera</taxon>
        <taxon>Endopterygota</taxon>
        <taxon>Hymenoptera</taxon>
        <taxon>Apocrita</taxon>
        <taxon>Aculeata</taxon>
        <taxon>Apoidea</taxon>
        <taxon>Anthophila</taxon>
        <taxon>Apidae</taxon>
        <taxon>Melipona</taxon>
    </lineage>
</organism>
<keyword evidence="3" id="KW-1185">Reference proteome</keyword>
<name>A0A0M8ZRM2_9HYME</name>
<sequence length="62" mass="7001">MFVTGTKGQLDFSSSSSEQSRYAQGASSSLMNTLNQSQQLSNYKRKKRFFLTRKPSSRLESS</sequence>
<reference evidence="2 3" key="1">
    <citation type="submission" date="2015-07" db="EMBL/GenBank/DDBJ databases">
        <title>The genome of Melipona quadrifasciata.</title>
        <authorList>
            <person name="Pan H."/>
            <person name="Kapheim K."/>
        </authorList>
    </citation>
    <scope>NUCLEOTIDE SEQUENCE [LARGE SCALE GENOMIC DNA]</scope>
    <source>
        <strain evidence="2">0111107301</strain>
        <tissue evidence="2">Whole body</tissue>
    </source>
</reference>
<feature type="region of interest" description="Disordered" evidence="1">
    <location>
        <begin position="1"/>
        <end position="62"/>
    </location>
</feature>
<proteinExistence type="predicted"/>
<evidence type="ECO:0000313" key="3">
    <source>
        <dbReference type="Proteomes" id="UP000053105"/>
    </source>
</evidence>
<evidence type="ECO:0000313" key="2">
    <source>
        <dbReference type="EMBL" id="KOX68233.1"/>
    </source>
</evidence>